<gene>
    <name evidence="2" type="primary">CID3_2</name>
    <name evidence="2" type="ORF">HAX54_050659</name>
</gene>
<feature type="compositionally biased region" description="Basic and acidic residues" evidence="1">
    <location>
        <begin position="1"/>
        <end position="22"/>
    </location>
</feature>
<organism evidence="2 3">
    <name type="scientific">Datura stramonium</name>
    <name type="common">Jimsonweed</name>
    <name type="synonym">Common thornapple</name>
    <dbReference type="NCBI Taxonomy" id="4076"/>
    <lineage>
        <taxon>Eukaryota</taxon>
        <taxon>Viridiplantae</taxon>
        <taxon>Streptophyta</taxon>
        <taxon>Embryophyta</taxon>
        <taxon>Tracheophyta</taxon>
        <taxon>Spermatophyta</taxon>
        <taxon>Magnoliopsida</taxon>
        <taxon>eudicotyledons</taxon>
        <taxon>Gunneridae</taxon>
        <taxon>Pentapetalae</taxon>
        <taxon>asterids</taxon>
        <taxon>lamiids</taxon>
        <taxon>Solanales</taxon>
        <taxon>Solanaceae</taxon>
        <taxon>Solanoideae</taxon>
        <taxon>Datureae</taxon>
        <taxon>Datura</taxon>
    </lineage>
</organism>
<comment type="caution">
    <text evidence="2">The sequence shown here is derived from an EMBL/GenBank/DDBJ whole genome shotgun (WGS) entry which is preliminary data.</text>
</comment>
<evidence type="ECO:0000313" key="2">
    <source>
        <dbReference type="EMBL" id="MCD7449221.1"/>
    </source>
</evidence>
<feature type="compositionally biased region" description="Polar residues" evidence="1">
    <location>
        <begin position="54"/>
        <end position="67"/>
    </location>
</feature>
<accession>A0ABS8RQX2</accession>
<reference evidence="2 3" key="1">
    <citation type="journal article" date="2021" name="BMC Genomics">
        <title>Datura genome reveals duplications of psychoactive alkaloid biosynthetic genes and high mutation rate following tissue culture.</title>
        <authorList>
            <person name="Rajewski A."/>
            <person name="Carter-House D."/>
            <person name="Stajich J."/>
            <person name="Litt A."/>
        </authorList>
    </citation>
    <scope>NUCLEOTIDE SEQUENCE [LARGE SCALE GENOMIC DNA]</scope>
    <source>
        <strain evidence="2">AR-01</strain>
    </source>
</reference>
<feature type="region of interest" description="Disordered" evidence="1">
    <location>
        <begin position="1"/>
        <end position="93"/>
    </location>
</feature>
<sequence>MRADSKFSSRMEMETSDGDRLSSDISALRVHPADQDKITSSSREKLEGAVSSKIEGTSQSVNSRVRPSSSALSTSDGTGAASTSADNGLLRNSTVNSFSSEKSTLNPHAKEFKLNPNAKSFIPSRSPLRLASPVSDNSFYYPAGVSTVPNMHGMPVGIGPSFSAHQPVLFNPQARPVPQPIFHPNGPQYGQRMIGHPRQVVYMPSYPAEMPFKRREY</sequence>
<dbReference type="EMBL" id="JACEIK010000089">
    <property type="protein sequence ID" value="MCD7449221.1"/>
    <property type="molecule type" value="Genomic_DNA"/>
</dbReference>
<evidence type="ECO:0000313" key="3">
    <source>
        <dbReference type="Proteomes" id="UP000823775"/>
    </source>
</evidence>
<dbReference type="Proteomes" id="UP000823775">
    <property type="component" value="Unassembled WGS sequence"/>
</dbReference>
<dbReference type="InterPro" id="IPR009818">
    <property type="entry name" value="PAM2_motif"/>
</dbReference>
<protein>
    <submittedName>
        <fullName evidence="2">Polyadenylate-binding protein-interacting protein 3</fullName>
    </submittedName>
</protein>
<dbReference type="PANTHER" id="PTHR12854:SF7">
    <property type="entry name" value="ATAXIN-2 HOMOLOG"/>
    <property type="match status" value="1"/>
</dbReference>
<dbReference type="Pfam" id="PF07145">
    <property type="entry name" value="PAM2"/>
    <property type="match status" value="1"/>
</dbReference>
<feature type="compositionally biased region" description="Low complexity" evidence="1">
    <location>
        <begin position="68"/>
        <end position="86"/>
    </location>
</feature>
<dbReference type="InterPro" id="IPR045117">
    <property type="entry name" value="ATXN2-like"/>
</dbReference>
<evidence type="ECO:0000256" key="1">
    <source>
        <dbReference type="SAM" id="MobiDB-lite"/>
    </source>
</evidence>
<feature type="compositionally biased region" description="Basic and acidic residues" evidence="1">
    <location>
        <begin position="31"/>
        <end position="47"/>
    </location>
</feature>
<keyword evidence="3" id="KW-1185">Reference proteome</keyword>
<name>A0ABS8RQX2_DATST</name>
<dbReference type="PANTHER" id="PTHR12854">
    <property type="entry name" value="ATAXIN 2-RELATED"/>
    <property type="match status" value="1"/>
</dbReference>
<proteinExistence type="predicted"/>